<accession>A0ABT1WHM3</accession>
<sequence>MSIGLNSHALIKTLAGWVNQQRNPYEPDANTDIAAGGGKRLYGDKVAVPSTHHGAWAEFQWTRSDTLELTCIHQLLTLSDLPDRFHLREEIRQFNRLMEKTRLPVVLWANTSNDQLELRWQEQLTEPFQLSCIERVFSHSVMMANALSTRYAGVLPRPAGQTLQ</sequence>
<evidence type="ECO:0000313" key="1">
    <source>
        <dbReference type="EMBL" id="MCQ8896363.1"/>
    </source>
</evidence>
<organism evidence="1 2">
    <name type="scientific">Limnobacter humi</name>
    <dbReference type="NCBI Taxonomy" id="1778671"/>
    <lineage>
        <taxon>Bacteria</taxon>
        <taxon>Pseudomonadati</taxon>
        <taxon>Pseudomonadota</taxon>
        <taxon>Betaproteobacteria</taxon>
        <taxon>Burkholderiales</taxon>
        <taxon>Burkholderiaceae</taxon>
        <taxon>Limnobacter</taxon>
    </lineage>
</organism>
<comment type="caution">
    <text evidence="1">The sequence shown here is derived from an EMBL/GenBank/DDBJ whole genome shotgun (WGS) entry which is preliminary data.</text>
</comment>
<evidence type="ECO:0000313" key="2">
    <source>
        <dbReference type="Proteomes" id="UP001204142"/>
    </source>
</evidence>
<reference evidence="1 2" key="1">
    <citation type="submission" date="2022-07" db="EMBL/GenBank/DDBJ databases">
        <authorList>
            <person name="Xamxidin M."/>
            <person name="Wu M."/>
        </authorList>
    </citation>
    <scope>NUCLEOTIDE SEQUENCE [LARGE SCALE GENOMIC DNA]</scope>
    <source>
        <strain evidence="1 2">NBRC 111650</strain>
    </source>
</reference>
<dbReference type="Proteomes" id="UP001204142">
    <property type="component" value="Unassembled WGS sequence"/>
</dbReference>
<name>A0ABT1WHM3_9BURK</name>
<keyword evidence="2" id="KW-1185">Reference proteome</keyword>
<dbReference type="EMBL" id="JANIGO010000002">
    <property type="protein sequence ID" value="MCQ8896363.1"/>
    <property type="molecule type" value="Genomic_DNA"/>
</dbReference>
<protein>
    <submittedName>
        <fullName evidence="1">Uncharacterized protein</fullName>
    </submittedName>
</protein>
<dbReference type="RefSeq" id="WP_256764128.1">
    <property type="nucleotide sequence ID" value="NZ_JANIGO010000002.1"/>
</dbReference>
<gene>
    <name evidence="1" type="ORF">NQT62_07940</name>
</gene>
<proteinExistence type="predicted"/>